<sequence length="109" mass="12369">IFGSFFPPPGVKIFLDWVLGPPPSQKSFFEKFLAPPVFFFQTPFFFRKNPFFPLGGGAPNFFWGGDFPPPLFFPLGGPLKGVFGFLGVLKKFFFPPPLFFWGVFSPPFF</sequence>
<accession>Q5C753</accession>
<reference evidence="1" key="1">
    <citation type="journal article" date="2006" name="PLoS Pathog.">
        <title>New perspectives on host-parasite interplay by comparative transcriptomic and proteomic analyses of Schistosoma japonicum.</title>
        <authorList>
            <person name="Liu F."/>
            <person name="Lu J."/>
            <person name="Hu W."/>
            <person name="Wang S.Y."/>
            <person name="Cui S.J."/>
            <person name="Chi M."/>
            <person name="Yan Q."/>
            <person name="Wang X.R."/>
            <person name="Song H.D."/>
            <person name="Xu X.N."/>
            <person name="Wang J.J."/>
            <person name="Zhang X.L."/>
            <person name="Zhang X."/>
            <person name="Wang Z.Q."/>
            <person name="Xue C.L."/>
            <person name="Brindley P.J."/>
            <person name="McManus D.P."/>
            <person name="Yang P.Y."/>
            <person name="Feng Z."/>
            <person name="Chen Z."/>
            <person name="Han Z.G."/>
        </authorList>
    </citation>
    <scope>NUCLEOTIDE SEQUENCE</scope>
</reference>
<organism evidence="1">
    <name type="scientific">Schistosoma japonicum</name>
    <name type="common">Blood fluke</name>
    <dbReference type="NCBI Taxonomy" id="6182"/>
    <lineage>
        <taxon>Eukaryota</taxon>
        <taxon>Metazoa</taxon>
        <taxon>Spiralia</taxon>
        <taxon>Lophotrochozoa</taxon>
        <taxon>Platyhelminthes</taxon>
        <taxon>Trematoda</taxon>
        <taxon>Digenea</taxon>
        <taxon>Strigeidida</taxon>
        <taxon>Schistosomatoidea</taxon>
        <taxon>Schistosomatidae</taxon>
        <taxon>Schistosoma</taxon>
    </lineage>
</organism>
<dbReference type="EMBL" id="AY808632">
    <property type="protein sequence ID" value="AAX24521.1"/>
    <property type="molecule type" value="mRNA"/>
</dbReference>
<evidence type="ECO:0000313" key="1">
    <source>
        <dbReference type="EMBL" id="AAX24521.1"/>
    </source>
</evidence>
<name>Q5C753_SCHJA</name>
<feature type="non-terminal residue" evidence="1">
    <location>
        <position position="1"/>
    </location>
</feature>
<protein>
    <submittedName>
        <fullName evidence="1">SJCHGC08156 protein</fullName>
    </submittedName>
</protein>
<dbReference type="AlphaFoldDB" id="Q5C753"/>
<proteinExistence type="evidence at transcript level"/>